<accession>A0A3D9HR26</accession>
<feature type="compositionally biased region" description="Low complexity" evidence="1">
    <location>
        <begin position="224"/>
        <end position="239"/>
    </location>
</feature>
<comment type="caution">
    <text evidence="2">The sequence shown here is derived from an EMBL/GenBank/DDBJ whole genome shotgun (WGS) entry which is preliminary data.</text>
</comment>
<keyword evidence="3" id="KW-1185">Reference proteome</keyword>
<dbReference type="PANTHER" id="PTHR37507:SF2">
    <property type="entry name" value="SPORULATION PROTEIN YDCC"/>
    <property type="match status" value="1"/>
</dbReference>
<dbReference type="SUPFAM" id="SSF89392">
    <property type="entry name" value="Prokaryotic lipoproteins and lipoprotein localization factors"/>
    <property type="match status" value="1"/>
</dbReference>
<organism evidence="2 3">
    <name type="scientific">Cohnella lupini</name>
    <dbReference type="NCBI Taxonomy" id="1294267"/>
    <lineage>
        <taxon>Bacteria</taxon>
        <taxon>Bacillati</taxon>
        <taxon>Bacillota</taxon>
        <taxon>Bacilli</taxon>
        <taxon>Bacillales</taxon>
        <taxon>Paenibacillaceae</taxon>
        <taxon>Cohnella</taxon>
    </lineage>
</organism>
<keyword evidence="2" id="KW-0449">Lipoprotein</keyword>
<feature type="compositionally biased region" description="Acidic residues" evidence="1">
    <location>
        <begin position="254"/>
        <end position="264"/>
    </location>
</feature>
<dbReference type="PANTHER" id="PTHR37507">
    <property type="entry name" value="SPORULATION PROTEIN YDCC"/>
    <property type="match status" value="1"/>
</dbReference>
<dbReference type="InterPro" id="IPR052944">
    <property type="entry name" value="Sporulation_related"/>
</dbReference>
<proteinExistence type="predicted"/>
<evidence type="ECO:0000256" key="1">
    <source>
        <dbReference type="SAM" id="MobiDB-lite"/>
    </source>
</evidence>
<dbReference type="Proteomes" id="UP000256869">
    <property type="component" value="Unassembled WGS sequence"/>
</dbReference>
<dbReference type="RefSeq" id="WP_115995842.1">
    <property type="nucleotide sequence ID" value="NZ_QRDY01000037.1"/>
</dbReference>
<dbReference type="InterPro" id="IPR029046">
    <property type="entry name" value="LolA/LolB/LppX"/>
</dbReference>
<feature type="compositionally biased region" description="Polar residues" evidence="1">
    <location>
        <begin position="214"/>
        <end position="223"/>
    </location>
</feature>
<evidence type="ECO:0000313" key="3">
    <source>
        <dbReference type="Proteomes" id="UP000256869"/>
    </source>
</evidence>
<dbReference type="OrthoDB" id="9785380at2"/>
<dbReference type="EMBL" id="QRDY01000037">
    <property type="protein sequence ID" value="RED51845.1"/>
    <property type="molecule type" value="Genomic_DNA"/>
</dbReference>
<evidence type="ECO:0000313" key="2">
    <source>
        <dbReference type="EMBL" id="RED51845.1"/>
    </source>
</evidence>
<sequence>MRRRISWITAIALFSVIILAGCGSKNADSIVKDLDKVVGKMESYQGSGTMTLYTGQQPLEYKVEVLYQKPDRYRISLTNAKRDITQIVLRNDEGVFVLTPQLNKSYRFQSDWPDNQGQVYLYQTLAQSILLDNQRQFATEKDSYVFDVMAGNYQNGSFARQKIWLAQNNYAPKHVEVSDANGTKMVEVTFDSFEFDKKYDKDVFDMDKNMGVVPNSNPKTSETPSGSASPDGSAAPDAGTSPDAGASPEGSTAPDDETSAEPDQEGTTGQGSEEPAVDVGLTVIEPDLEALPVGVEHQDTSDLQLGDHQGVMLRYTGSYDFTIIESVSKDRAVTLSEGITLDLGFTLGHLTEGDTSTLTWSYDGVEYRLTSEDLPHDDMVRIAQSMEQSSGK</sequence>
<gene>
    <name evidence="2" type="ORF">DFP95_13719</name>
</gene>
<dbReference type="Gene3D" id="2.50.20.10">
    <property type="entry name" value="Lipoprotein localisation LolA/LolB/LppX"/>
    <property type="match status" value="1"/>
</dbReference>
<feature type="region of interest" description="Disordered" evidence="1">
    <location>
        <begin position="209"/>
        <end position="276"/>
    </location>
</feature>
<dbReference type="AlphaFoldDB" id="A0A3D9HR26"/>
<name>A0A3D9HR26_9BACL</name>
<dbReference type="PROSITE" id="PS51257">
    <property type="entry name" value="PROKAR_LIPOPROTEIN"/>
    <property type="match status" value="1"/>
</dbReference>
<reference evidence="2 3" key="1">
    <citation type="submission" date="2018-07" db="EMBL/GenBank/DDBJ databases">
        <title>Genomic Encyclopedia of Type Strains, Phase III (KMG-III): the genomes of soil and plant-associated and newly described type strains.</title>
        <authorList>
            <person name="Whitman W."/>
        </authorList>
    </citation>
    <scope>NUCLEOTIDE SEQUENCE [LARGE SCALE GENOMIC DNA]</scope>
    <source>
        <strain evidence="2 3">CECT 8236</strain>
    </source>
</reference>
<protein>
    <submittedName>
        <fullName evidence="2">Outer membrane lipoprotein-sorting protein</fullName>
    </submittedName>
</protein>